<feature type="compositionally biased region" description="Basic and acidic residues" evidence="1">
    <location>
        <begin position="1"/>
        <end position="24"/>
    </location>
</feature>
<evidence type="ECO:0000313" key="3">
    <source>
        <dbReference type="EMBL" id="MEQ2357391.1"/>
    </source>
</evidence>
<feature type="compositionally biased region" description="Basic and acidic residues" evidence="1">
    <location>
        <begin position="42"/>
        <end position="62"/>
    </location>
</feature>
<comment type="caution">
    <text evidence="3">The sequence shown here is derived from an EMBL/GenBank/DDBJ whole genome shotgun (WGS) entry which is preliminary data.</text>
</comment>
<feature type="transmembrane region" description="Helical" evidence="2">
    <location>
        <begin position="69"/>
        <end position="91"/>
    </location>
</feature>
<evidence type="ECO:0000256" key="1">
    <source>
        <dbReference type="SAM" id="MobiDB-lite"/>
    </source>
</evidence>
<evidence type="ECO:0000313" key="4">
    <source>
        <dbReference type="Proteomes" id="UP001446032"/>
    </source>
</evidence>
<dbReference type="InterPro" id="IPR019198">
    <property type="entry name" value="Beta_propeller_containing"/>
</dbReference>
<feature type="compositionally biased region" description="Acidic residues" evidence="1">
    <location>
        <begin position="113"/>
        <end position="130"/>
    </location>
</feature>
<feature type="region of interest" description="Disordered" evidence="1">
    <location>
        <begin position="338"/>
        <end position="379"/>
    </location>
</feature>
<name>A0ABV1AJ47_9FIRM</name>
<sequence>MKDDLNKPEDKKQKQPKFEKKSTDQRMQATPPVDNSGEEEIPEWKSSIRREPVQEEQPERKMPVINKKYMIAAAAVVVLGAAAFGVAPRLMKDPETKKQIEEAKKQAAQEETASADESQESAEQGEELQADEAALKSDTSNVTETTDETDISGTGQQDSKADGKEKIATPPITGLAHAESYESLYEILHKWQSDSNNWNAADGARGIELYSSDAETDMVSESTADAVSTEDSSAAMYPSDIDSGFTYDESQESTDHSTTNTQEENVDEADIVKTDGTYIYAMNSRGDIRIVDAVSMKLVSEISGDRNADYMEMYLNGDSLQVIRQQETYITYKGDINLSSSDSGDQETNAQNNSDSKANKNTDKDSETDNTDTNTVRASYSVPVTTVSIDTYDISDRENPKQTGTCQQDGTYLSSRRNGGNLYLFTSYSPDTTDGVDAKVKYIPRIDDEYIAYDHIYLPAAEETTDYTYDGKNYLVASSVSDENPDQITDSMAVVSGAETFYVSESNIYSAVSDWTASDTKPRTEIVRIGYEDGFFTEGSIGSVSGELNNSFSMDEYNGNLRLVTTTAGWNKDYSEYTRTNGLYILDADMKTIGKIENLADNEEIKSARFMGDTGYFVTYRNTDPLFSADLSDPTKPKIIGELKITGFSEYLHFYGENKLLGIGWETDPDTGSIEGLKCSMFDITDPSDVKEIDRIVLKNVSICDALSNYRAILASPDKNLFGFAYGLYKNSGTGDYYHTEEQYYYGLLSYSEEDGFVPGAYLNITQSGLFDDALTNTEYRTMRGIYISDTFYLVTENGISSYDMTDGYKLTDTLLWES</sequence>
<protein>
    <submittedName>
        <fullName evidence="3">Beta-propeller domain-containing protein</fullName>
    </submittedName>
</protein>
<keyword evidence="2" id="KW-1133">Transmembrane helix</keyword>
<gene>
    <name evidence="3" type="ORF">WMO75_03355</name>
</gene>
<proteinExistence type="predicted"/>
<feature type="compositionally biased region" description="Basic and acidic residues" evidence="1">
    <location>
        <begin position="97"/>
        <end position="108"/>
    </location>
</feature>
<keyword evidence="2" id="KW-0812">Transmembrane</keyword>
<reference evidence="3 4" key="1">
    <citation type="submission" date="2024-03" db="EMBL/GenBank/DDBJ databases">
        <title>Human intestinal bacterial collection.</title>
        <authorList>
            <person name="Pauvert C."/>
            <person name="Hitch T.C.A."/>
            <person name="Clavel T."/>
        </authorList>
    </citation>
    <scope>NUCLEOTIDE SEQUENCE [LARGE SCALE GENOMIC DNA]</scope>
    <source>
        <strain evidence="3 4">CLA-AA-H95</strain>
    </source>
</reference>
<evidence type="ECO:0000256" key="2">
    <source>
        <dbReference type="SAM" id="Phobius"/>
    </source>
</evidence>
<keyword evidence="4" id="KW-1185">Reference proteome</keyword>
<dbReference type="EMBL" id="JBBMEI010000006">
    <property type="protein sequence ID" value="MEQ2357391.1"/>
    <property type="molecule type" value="Genomic_DNA"/>
</dbReference>
<keyword evidence="2" id="KW-0472">Membrane</keyword>
<feature type="region of interest" description="Disordered" evidence="1">
    <location>
        <begin position="1"/>
        <end position="65"/>
    </location>
</feature>
<dbReference type="Proteomes" id="UP001446032">
    <property type="component" value="Unassembled WGS sequence"/>
</dbReference>
<feature type="compositionally biased region" description="Basic and acidic residues" evidence="1">
    <location>
        <begin position="357"/>
        <end position="367"/>
    </location>
</feature>
<dbReference type="Pfam" id="PF09826">
    <property type="entry name" value="Beta_propel"/>
    <property type="match status" value="1"/>
</dbReference>
<accession>A0ABV1AJ47</accession>
<organism evidence="3 4">
    <name type="scientific">Blautia intestinihominis</name>
    <dbReference type="NCBI Taxonomy" id="3133152"/>
    <lineage>
        <taxon>Bacteria</taxon>
        <taxon>Bacillati</taxon>
        <taxon>Bacillota</taxon>
        <taxon>Clostridia</taxon>
        <taxon>Lachnospirales</taxon>
        <taxon>Lachnospiraceae</taxon>
        <taxon>Blautia</taxon>
    </lineage>
</organism>
<dbReference type="RefSeq" id="WP_303223192.1">
    <property type="nucleotide sequence ID" value="NZ_JBBMEI010000006.1"/>
</dbReference>
<feature type="compositionally biased region" description="Polar residues" evidence="1">
    <location>
        <begin position="338"/>
        <end position="356"/>
    </location>
</feature>
<feature type="region of interest" description="Disordered" evidence="1">
    <location>
        <begin position="97"/>
        <end position="173"/>
    </location>
</feature>